<dbReference type="AlphaFoldDB" id="A0AAV6VE47"/>
<dbReference type="GO" id="GO:0098592">
    <property type="term" value="C:cytoplasmic side of apical plasma membrane"/>
    <property type="evidence" value="ECO:0007669"/>
    <property type="project" value="TreeGrafter"/>
</dbReference>
<dbReference type="SUPFAM" id="SSF50729">
    <property type="entry name" value="PH domain-like"/>
    <property type="match status" value="1"/>
</dbReference>
<dbReference type="InterPro" id="IPR019748">
    <property type="entry name" value="FERM_central"/>
</dbReference>
<dbReference type="SUPFAM" id="SSF54236">
    <property type="entry name" value="Ubiquitin-like"/>
    <property type="match status" value="1"/>
</dbReference>
<dbReference type="InterPro" id="IPR018979">
    <property type="entry name" value="FERM_N"/>
</dbReference>
<dbReference type="InterPro" id="IPR014352">
    <property type="entry name" value="FERM/acyl-CoA-bd_prot_sf"/>
</dbReference>
<dbReference type="InterPro" id="IPR047145">
    <property type="entry name" value="FRMD6-like"/>
</dbReference>
<dbReference type="SMART" id="SM01196">
    <property type="entry name" value="FERM_C"/>
    <property type="match status" value="1"/>
</dbReference>
<comment type="caution">
    <text evidence="5">The sequence shown here is derived from an EMBL/GenBank/DDBJ whole genome shotgun (WGS) entry which is preliminary data.</text>
</comment>
<dbReference type="InterPro" id="IPR035963">
    <property type="entry name" value="FERM_2"/>
</dbReference>
<dbReference type="PANTHER" id="PTHR13429">
    <property type="entry name" value="FERM DOMAIN (PROTEIN4.1-EZRIN-RADIXIN-MOESIN) FAMILY"/>
    <property type="match status" value="1"/>
</dbReference>
<dbReference type="Pfam" id="PF00373">
    <property type="entry name" value="FERM_M"/>
    <property type="match status" value="1"/>
</dbReference>
<dbReference type="SMART" id="SM00295">
    <property type="entry name" value="B41"/>
    <property type="match status" value="1"/>
</dbReference>
<dbReference type="Gene3D" id="3.10.20.90">
    <property type="entry name" value="Phosphatidylinositol 3-kinase Catalytic Subunit, Chain A, domain 1"/>
    <property type="match status" value="1"/>
</dbReference>
<dbReference type="GO" id="GO:0048731">
    <property type="term" value="P:system development"/>
    <property type="evidence" value="ECO:0007669"/>
    <property type="project" value="UniProtKB-ARBA"/>
</dbReference>
<evidence type="ECO:0000313" key="6">
    <source>
        <dbReference type="Proteomes" id="UP000827092"/>
    </source>
</evidence>
<evidence type="ECO:0000256" key="3">
    <source>
        <dbReference type="SAM" id="MobiDB-lite"/>
    </source>
</evidence>
<feature type="compositionally biased region" description="Low complexity" evidence="3">
    <location>
        <begin position="496"/>
        <end position="506"/>
    </location>
</feature>
<feature type="region of interest" description="Disordered" evidence="3">
    <location>
        <begin position="726"/>
        <end position="752"/>
    </location>
</feature>
<dbReference type="CDD" id="cd17101">
    <property type="entry name" value="FERM_F1_PTPN13_like"/>
    <property type="match status" value="1"/>
</dbReference>
<organism evidence="5 6">
    <name type="scientific">Oedothorax gibbosus</name>
    <dbReference type="NCBI Taxonomy" id="931172"/>
    <lineage>
        <taxon>Eukaryota</taxon>
        <taxon>Metazoa</taxon>
        <taxon>Ecdysozoa</taxon>
        <taxon>Arthropoda</taxon>
        <taxon>Chelicerata</taxon>
        <taxon>Arachnida</taxon>
        <taxon>Araneae</taxon>
        <taxon>Araneomorphae</taxon>
        <taxon>Entelegynae</taxon>
        <taxon>Araneoidea</taxon>
        <taxon>Linyphiidae</taxon>
        <taxon>Erigoninae</taxon>
        <taxon>Oedothorax</taxon>
    </lineage>
</organism>
<dbReference type="InterPro" id="IPR011993">
    <property type="entry name" value="PH-like_dom_sf"/>
</dbReference>
<dbReference type="InterPro" id="IPR019749">
    <property type="entry name" value="Band_41_domain"/>
</dbReference>
<feature type="region of interest" description="Disordered" evidence="3">
    <location>
        <begin position="587"/>
        <end position="653"/>
    </location>
</feature>
<feature type="compositionally biased region" description="Polar residues" evidence="3">
    <location>
        <begin position="779"/>
        <end position="791"/>
    </location>
</feature>
<feature type="region of interest" description="Disordered" evidence="3">
    <location>
        <begin position="779"/>
        <end position="799"/>
    </location>
</feature>
<comment type="subcellular location">
    <subcellularLocation>
        <location evidence="1">Cell junction</location>
    </subcellularLocation>
</comment>
<gene>
    <name evidence="5" type="ORF">JTE90_011496</name>
</gene>
<dbReference type="Proteomes" id="UP000827092">
    <property type="component" value="Unassembled WGS sequence"/>
</dbReference>
<evidence type="ECO:0000256" key="1">
    <source>
        <dbReference type="ARBA" id="ARBA00004282"/>
    </source>
</evidence>
<dbReference type="GO" id="GO:0035332">
    <property type="term" value="P:positive regulation of hippo signaling"/>
    <property type="evidence" value="ECO:0007669"/>
    <property type="project" value="TreeGrafter"/>
</dbReference>
<feature type="domain" description="FERM" evidence="4">
    <location>
        <begin position="59"/>
        <end position="364"/>
    </location>
</feature>
<keyword evidence="6" id="KW-1185">Reference proteome</keyword>
<dbReference type="InterPro" id="IPR029071">
    <property type="entry name" value="Ubiquitin-like_domsf"/>
</dbReference>
<evidence type="ECO:0000259" key="4">
    <source>
        <dbReference type="PROSITE" id="PS50057"/>
    </source>
</evidence>
<dbReference type="GO" id="GO:0009887">
    <property type="term" value="P:animal organ morphogenesis"/>
    <property type="evidence" value="ECO:0007669"/>
    <property type="project" value="UniProtKB-ARBA"/>
</dbReference>
<dbReference type="EMBL" id="JAFNEN010000113">
    <property type="protein sequence ID" value="KAG8193946.1"/>
    <property type="molecule type" value="Genomic_DNA"/>
</dbReference>
<keyword evidence="2" id="KW-0965">Cell junction</keyword>
<dbReference type="CDD" id="cd14473">
    <property type="entry name" value="FERM_B-lobe"/>
    <property type="match status" value="1"/>
</dbReference>
<dbReference type="PANTHER" id="PTHR13429:SF5">
    <property type="entry name" value="PROTEIN EXPANDED"/>
    <property type="match status" value="1"/>
</dbReference>
<dbReference type="InterPro" id="IPR018980">
    <property type="entry name" value="FERM_PH-like_C"/>
</dbReference>
<name>A0AAV6VE47_9ARAC</name>
<dbReference type="SUPFAM" id="SSF47031">
    <property type="entry name" value="Second domain of FERM"/>
    <property type="match status" value="1"/>
</dbReference>
<feature type="compositionally biased region" description="Polar residues" evidence="3">
    <location>
        <begin position="636"/>
        <end position="653"/>
    </location>
</feature>
<evidence type="ECO:0000256" key="2">
    <source>
        <dbReference type="ARBA" id="ARBA00022949"/>
    </source>
</evidence>
<dbReference type="GO" id="GO:0070161">
    <property type="term" value="C:anchoring junction"/>
    <property type="evidence" value="ECO:0007669"/>
    <property type="project" value="UniProtKB-SubCell"/>
</dbReference>
<dbReference type="Pfam" id="PF09379">
    <property type="entry name" value="FERM_N"/>
    <property type="match status" value="1"/>
</dbReference>
<sequence length="1209" mass="135368">MPNLPLYSNSITRICHSMIFGRRSAEVEEQWKGEKCLSMRQSLHKALTTCRAPLPPGKKYVAVQFLNKELIFYVVDTKGKGQEIFDEASKHLALSDSELFGLAFYQDGEYIFIDPNIKVSKYAVRSWKTQTNGITGDGQPLLILHMRVKYYVDCHLLINEKIVRHHYYLQLRENLKHYCQPISEEKSFLLAALALQADLGNYSADRHKDRYFDIASYFPPWIVKKIGEDFIIKSMPSLHKDNAGLSRGEAQVGYIQGASEPTAPHNLHLYRMRRKKGKVWGDVWLGIADSGIHIYEEVENLKSLLSTFSWCDIAKLHFEKKKFEILSEGSPHCRRFTYFVQSEELAKHLLLICRMTHHFHMANQCRVSELKKLELDGGKPYREAYIYTDKLDQAREKQNSLHRSNLTTKHSVPNCNGTSDHMKKVTKVFSMPWKNGGCLENAQCVSSHHSMETLPLTNGGRFSSELKYKSQSIPCLPDCSLTPYSPSESSDPQHWRPPSTNTSTLLSRSSCNTDSSCSCLSLASGSTVKGGCDSWVKCDSFEEIAIPQKVCISTFSDGHVRTASVYDLSTAGTDNCRLSVVDKTSDVGKGGVSASKRRNGCETQQTNSSTEPALNYATSSLEPPASNKTADVKRSPSFNLNPTVKPTQKPQRQYISHNRTAIRIGVSSLSRDQRLPLSLFNDRGITGSEPNLHAPGNETSQWLQRKLNSQSELSLNVLEQAAFEVDGSSVKDGKKSKQSSLPDVCNDGEDFCIPPPPAYRNEGESNGDLVDAASAEVTVSTTENKNNPQEDLNSDEAAKNAPEEVLDIHQLRERSRDLELPLLSALCNDRSLLMLPKTVPTCSRQRHLGKKDPLRFSRTTSLPNGDGMEAFLVNSGRPISWHVDSSQVPHCPEVSKPCSASWDYSIQRDSVSQVIPRTASLDNAVGQHVLDSAVGMHVSPPPRYVDPQRPVSLDYGNHHPMVAQASRLRTVSLENGIHQGLCTEVHSHKMTSMDYGNSVHYPFANDASRLRTGSLENGIHQGVSTSVHQQQVDYNNHMHYEDLRLRTMSLENGMQPLNAHQPRTVSMDYSNHPHFLYEALRQKTISLENGLHQGELNQRHVSTNYNAHQHYALSNEALRPRTVSLENGIFQSEVQNQLVGMSLPVPSLPPTILTSFVKTPVKQVRGFRDHSNFSDNYRYDKSQMIPTKLLAGSLSSITNGRLYQKGLSS</sequence>
<dbReference type="Gene3D" id="1.20.80.10">
    <property type="match status" value="1"/>
</dbReference>
<dbReference type="Pfam" id="PF09380">
    <property type="entry name" value="FERM_C"/>
    <property type="match status" value="1"/>
</dbReference>
<feature type="compositionally biased region" description="Polar residues" evidence="3">
    <location>
        <begin position="601"/>
        <end position="629"/>
    </location>
</feature>
<evidence type="ECO:0000313" key="5">
    <source>
        <dbReference type="EMBL" id="KAG8193946.1"/>
    </source>
</evidence>
<dbReference type="InterPro" id="IPR000299">
    <property type="entry name" value="FERM_domain"/>
</dbReference>
<proteinExistence type="predicted"/>
<feature type="region of interest" description="Disordered" evidence="3">
    <location>
        <begin position="484"/>
        <end position="506"/>
    </location>
</feature>
<accession>A0AAV6VE47</accession>
<dbReference type="Gene3D" id="2.30.29.30">
    <property type="entry name" value="Pleckstrin-homology domain (PH domain)/Phosphotyrosine-binding domain (PTB)"/>
    <property type="match status" value="1"/>
</dbReference>
<dbReference type="PROSITE" id="PS50057">
    <property type="entry name" value="FERM_3"/>
    <property type="match status" value="1"/>
</dbReference>
<reference evidence="5 6" key="1">
    <citation type="journal article" date="2022" name="Nat. Ecol. Evol.">
        <title>A masculinizing supergene underlies an exaggerated male reproductive morph in a spider.</title>
        <authorList>
            <person name="Hendrickx F."/>
            <person name="De Corte Z."/>
            <person name="Sonet G."/>
            <person name="Van Belleghem S.M."/>
            <person name="Kostlbacher S."/>
            <person name="Vangestel C."/>
        </authorList>
    </citation>
    <scope>NUCLEOTIDE SEQUENCE [LARGE SCALE GENOMIC DNA]</scope>
    <source>
        <strain evidence="5">W744_W776</strain>
    </source>
</reference>
<protein>
    <recommendedName>
        <fullName evidence="4">FERM domain-containing protein</fullName>
    </recommendedName>
</protein>